<dbReference type="GO" id="GO:0046872">
    <property type="term" value="F:metal ion binding"/>
    <property type="evidence" value="ECO:0007669"/>
    <property type="project" value="InterPro"/>
</dbReference>
<dbReference type="RefSeq" id="WP_021721240.1">
    <property type="nucleotide sequence ID" value="NZ_FR892829.1"/>
</dbReference>
<evidence type="ECO:0000256" key="3">
    <source>
        <dbReference type="ARBA" id="ARBA00022729"/>
    </source>
</evidence>
<dbReference type="HOGENOM" id="CLU_016838_1_0_9"/>
<evidence type="ECO:0000313" key="6">
    <source>
        <dbReference type="EMBL" id="CDD10848.1"/>
    </source>
</evidence>
<evidence type="ECO:0000256" key="1">
    <source>
        <dbReference type="ARBA" id="ARBA00011028"/>
    </source>
</evidence>
<dbReference type="SUPFAM" id="SSF53807">
    <property type="entry name" value="Helical backbone' metal receptor"/>
    <property type="match status" value="1"/>
</dbReference>
<dbReference type="CDD" id="cd01017">
    <property type="entry name" value="AdcA"/>
    <property type="match status" value="1"/>
</dbReference>
<evidence type="ECO:0000313" key="7">
    <source>
        <dbReference type="Proteomes" id="UP000014937"/>
    </source>
</evidence>
<dbReference type="EMBL" id="CBGL010000052">
    <property type="protein sequence ID" value="CDD10848.1"/>
    <property type="molecule type" value="Genomic_DNA"/>
</dbReference>
<keyword evidence="2 4" id="KW-0813">Transport</keyword>
<name>R6WI93_9FIRM</name>
<dbReference type="InterPro" id="IPR006129">
    <property type="entry name" value="AdhesinB"/>
</dbReference>
<evidence type="ECO:0000256" key="4">
    <source>
        <dbReference type="RuleBase" id="RU003512"/>
    </source>
</evidence>
<dbReference type="PANTHER" id="PTHR42953">
    <property type="entry name" value="HIGH-AFFINITY ZINC UPTAKE SYSTEM PROTEIN ZNUA-RELATED"/>
    <property type="match status" value="1"/>
</dbReference>
<comment type="caution">
    <text evidence="6">The sequence shown here is derived from an EMBL/GenBank/DDBJ whole genome shotgun (WGS) entry which is preliminary data.</text>
</comment>
<dbReference type="InterPro" id="IPR050492">
    <property type="entry name" value="Bact_metal-bind_prot9"/>
</dbReference>
<dbReference type="Pfam" id="PF01297">
    <property type="entry name" value="ZnuA"/>
    <property type="match status" value="1"/>
</dbReference>
<dbReference type="Proteomes" id="UP000014937">
    <property type="component" value="Unassembled WGS sequence"/>
</dbReference>
<dbReference type="PRINTS" id="PR00690">
    <property type="entry name" value="ADHESNFAMILY"/>
</dbReference>
<gene>
    <name evidence="6" type="ORF">BN587_02223</name>
</gene>
<dbReference type="GO" id="GO:0007155">
    <property type="term" value="P:cell adhesion"/>
    <property type="evidence" value="ECO:0007669"/>
    <property type="project" value="InterPro"/>
</dbReference>
<dbReference type="GO" id="GO:0030001">
    <property type="term" value="P:metal ion transport"/>
    <property type="evidence" value="ECO:0007669"/>
    <property type="project" value="InterPro"/>
</dbReference>
<evidence type="ECO:0000256" key="2">
    <source>
        <dbReference type="ARBA" id="ARBA00022448"/>
    </source>
</evidence>
<organism evidence="6 7">
    <name type="scientific">Phascolarctobacterium succinatutens CAG:287</name>
    <dbReference type="NCBI Taxonomy" id="1263101"/>
    <lineage>
        <taxon>Bacteria</taxon>
        <taxon>Bacillati</taxon>
        <taxon>Bacillota</taxon>
        <taxon>Negativicutes</taxon>
        <taxon>Acidaminococcales</taxon>
        <taxon>Acidaminococcaceae</taxon>
        <taxon>Phascolarctobacterium</taxon>
    </lineage>
</organism>
<dbReference type="Gene3D" id="3.40.50.1980">
    <property type="entry name" value="Nitrogenase molybdenum iron protein domain"/>
    <property type="match status" value="2"/>
</dbReference>
<dbReference type="InterPro" id="IPR006127">
    <property type="entry name" value="ZnuA-like"/>
</dbReference>
<dbReference type="InterPro" id="IPR006128">
    <property type="entry name" value="Lipoprotein_PsaA-like"/>
</dbReference>
<sequence>MKKLSIIFCICTLLLCSLLAGCGSKEPAPAADHKLRVVVTFNAMKEFTQAVGQDKIHITSLIPDGTEPHDFQPTTKTMQALSNADILIYNSNGMERWVKQAVKAADNKKLVTVEASKGIKLIGLTDLDLIIEHGRYDPHTWLSLSCAQAEVKNIAQALAQADPANADFYKKNAQVYHLKLQELLLKYQTLFAQIPQKNFVTGHAAFAYLCRDFGLQQQSIEDVFASGEPSAQNLAKLTAYCKEHNVKTIFVEEAVSPKTSETLAREVGATTQEIYTIECSNGEKTYLTRMEENLDAIYKSLKK</sequence>
<evidence type="ECO:0000256" key="5">
    <source>
        <dbReference type="SAM" id="SignalP"/>
    </source>
</evidence>
<dbReference type="PROSITE" id="PS51257">
    <property type="entry name" value="PROKAR_LIPOPROTEIN"/>
    <property type="match status" value="1"/>
</dbReference>
<comment type="similarity">
    <text evidence="1 4">Belongs to the bacterial solute-binding protein 9 family.</text>
</comment>
<feature type="chain" id="PRO_5038827298" evidence="5">
    <location>
        <begin position="21"/>
        <end position="303"/>
    </location>
</feature>
<dbReference type="PRINTS" id="PR00691">
    <property type="entry name" value="ADHESINB"/>
</dbReference>
<protein>
    <submittedName>
        <fullName evidence="6">ABC transporter substrate-binding protein</fullName>
    </submittedName>
</protein>
<dbReference type="PANTHER" id="PTHR42953:SF3">
    <property type="entry name" value="HIGH-AFFINITY ZINC UPTAKE SYSTEM PROTEIN ZNUA"/>
    <property type="match status" value="1"/>
</dbReference>
<accession>R6WI93</accession>
<proteinExistence type="inferred from homology"/>
<reference evidence="6" key="1">
    <citation type="submission" date="2012-11" db="EMBL/GenBank/DDBJ databases">
        <title>Dependencies among metagenomic species, viruses, plasmids and units of genetic variation.</title>
        <authorList>
            <person name="Nielsen H.B."/>
            <person name="Almeida M."/>
            <person name="Juncker A.S."/>
            <person name="Rasmussen S."/>
            <person name="Li J."/>
            <person name="Sunagawa S."/>
            <person name="Plichta D."/>
            <person name="Gautier L."/>
            <person name="Le Chatelier E."/>
            <person name="Peletier E."/>
            <person name="Bonde I."/>
            <person name="Nielsen T."/>
            <person name="Manichanh C."/>
            <person name="Arumugam M."/>
            <person name="Batto J."/>
            <person name="Santos M.B.Q.D."/>
            <person name="Blom N."/>
            <person name="Borruel N."/>
            <person name="Burgdorf K.S."/>
            <person name="Boumezbeur F."/>
            <person name="Casellas F."/>
            <person name="Dore J."/>
            <person name="Guarner F."/>
            <person name="Hansen T."/>
            <person name="Hildebrand F."/>
            <person name="Kaas R.S."/>
            <person name="Kennedy S."/>
            <person name="Kristiansen K."/>
            <person name="Kultima J.R."/>
            <person name="Leonard P."/>
            <person name="Levenez F."/>
            <person name="Lund O."/>
            <person name="Moumen B."/>
            <person name="Le Paslier D."/>
            <person name="Pons N."/>
            <person name="Pedersen O."/>
            <person name="Prifti E."/>
            <person name="Qin J."/>
            <person name="Raes J."/>
            <person name="Tap J."/>
            <person name="Tims S."/>
            <person name="Ussery D.W."/>
            <person name="Yamada T."/>
            <person name="MetaHit consortium"/>
            <person name="Renault P."/>
            <person name="Sicheritz-Ponten T."/>
            <person name="Bork P."/>
            <person name="Wang J."/>
            <person name="Brunak S."/>
            <person name="Ehrlich S.D."/>
        </authorList>
    </citation>
    <scope>NUCLEOTIDE SEQUENCE [LARGE SCALE GENOMIC DNA]</scope>
</reference>
<dbReference type="AlphaFoldDB" id="R6WI93"/>
<feature type="signal peptide" evidence="5">
    <location>
        <begin position="1"/>
        <end position="20"/>
    </location>
</feature>
<keyword evidence="3 5" id="KW-0732">Signal</keyword>